<feature type="signal peptide" evidence="2">
    <location>
        <begin position="1"/>
        <end position="25"/>
    </location>
</feature>
<comment type="caution">
    <text evidence="3">The sequence shown here is derived from an EMBL/GenBank/DDBJ whole genome shotgun (WGS) entry which is preliminary data.</text>
</comment>
<organism evidence="3 4">
    <name type="scientific">Novipirellula rosea</name>
    <dbReference type="NCBI Taxonomy" id="1031540"/>
    <lineage>
        <taxon>Bacteria</taxon>
        <taxon>Pseudomonadati</taxon>
        <taxon>Planctomycetota</taxon>
        <taxon>Planctomycetia</taxon>
        <taxon>Pirellulales</taxon>
        <taxon>Pirellulaceae</taxon>
        <taxon>Novipirellula</taxon>
    </lineage>
</organism>
<feature type="compositionally biased region" description="Polar residues" evidence="1">
    <location>
        <begin position="180"/>
        <end position="190"/>
    </location>
</feature>
<evidence type="ECO:0000313" key="4">
    <source>
        <dbReference type="Proteomes" id="UP001500840"/>
    </source>
</evidence>
<reference evidence="4" key="1">
    <citation type="journal article" date="2019" name="Int. J. Syst. Evol. Microbiol.">
        <title>The Global Catalogue of Microorganisms (GCM) 10K type strain sequencing project: providing services to taxonomists for standard genome sequencing and annotation.</title>
        <authorList>
            <consortium name="The Broad Institute Genomics Platform"/>
            <consortium name="The Broad Institute Genome Sequencing Center for Infectious Disease"/>
            <person name="Wu L."/>
            <person name="Ma J."/>
        </authorList>
    </citation>
    <scope>NUCLEOTIDE SEQUENCE [LARGE SCALE GENOMIC DNA]</scope>
    <source>
        <strain evidence="4">JCM 17759</strain>
    </source>
</reference>
<evidence type="ECO:0000256" key="2">
    <source>
        <dbReference type="SAM" id="SignalP"/>
    </source>
</evidence>
<protein>
    <submittedName>
        <fullName evidence="3">Uncharacterized protein</fullName>
    </submittedName>
</protein>
<evidence type="ECO:0000313" key="3">
    <source>
        <dbReference type="EMBL" id="GAA4468637.1"/>
    </source>
</evidence>
<feature type="compositionally biased region" description="Basic and acidic residues" evidence="1">
    <location>
        <begin position="162"/>
        <end position="172"/>
    </location>
</feature>
<keyword evidence="4" id="KW-1185">Reference proteome</keyword>
<gene>
    <name evidence="3" type="ORF">GCM10023156_59870</name>
</gene>
<keyword evidence="2" id="KW-0732">Signal</keyword>
<feature type="region of interest" description="Disordered" evidence="1">
    <location>
        <begin position="141"/>
        <end position="255"/>
    </location>
</feature>
<name>A0ABP8NKX2_9BACT</name>
<feature type="compositionally biased region" description="Low complexity" evidence="1">
    <location>
        <begin position="191"/>
        <end position="202"/>
    </location>
</feature>
<dbReference type="EMBL" id="BAABGA010000099">
    <property type="protein sequence ID" value="GAA4468637.1"/>
    <property type="molecule type" value="Genomic_DNA"/>
</dbReference>
<proteinExistence type="predicted"/>
<evidence type="ECO:0000256" key="1">
    <source>
        <dbReference type="SAM" id="MobiDB-lite"/>
    </source>
</evidence>
<accession>A0ABP8NKX2</accession>
<dbReference type="RefSeq" id="WP_345327345.1">
    <property type="nucleotide sequence ID" value="NZ_BAABGA010000099.1"/>
</dbReference>
<feature type="compositionally biased region" description="Basic and acidic residues" evidence="1">
    <location>
        <begin position="240"/>
        <end position="255"/>
    </location>
</feature>
<sequence>MKQTFTVAGFLCVALMGVLCLNATAQYPDWHGHHYDRNGHDWHSPYEHGHEKYDGHGYHAYEHAGYTHSRHGRAGQNRLRYRDPHAVDFMQDRYADALGNDTPEPRLRFYGPIESYDSMAMPRSCGSGYADCPFAQNAPRAGATPWQHGDHSHGNSFANPHGHADGMQRRGNPDFAVPNRPSQNRDNTYIPQPSLSQPSLPQNRDAVRGNASDAIVMDGPPPSLDGITPSSSGESSPPHVHADHDHEHAGHEHAH</sequence>
<feature type="chain" id="PRO_5046298357" evidence="2">
    <location>
        <begin position="26"/>
        <end position="255"/>
    </location>
</feature>
<dbReference type="Proteomes" id="UP001500840">
    <property type="component" value="Unassembled WGS sequence"/>
</dbReference>